<organism evidence="3 4">
    <name type="scientific">Vitis vinifera</name>
    <name type="common">Grape</name>
    <dbReference type="NCBI Taxonomy" id="29760"/>
    <lineage>
        <taxon>Eukaryota</taxon>
        <taxon>Viridiplantae</taxon>
        <taxon>Streptophyta</taxon>
        <taxon>Embryophyta</taxon>
        <taxon>Tracheophyta</taxon>
        <taxon>Spermatophyta</taxon>
        <taxon>Magnoliopsida</taxon>
        <taxon>eudicotyledons</taxon>
        <taxon>Gunneridae</taxon>
        <taxon>Pentapetalae</taxon>
        <taxon>rosids</taxon>
        <taxon>Vitales</taxon>
        <taxon>Vitaceae</taxon>
        <taxon>Viteae</taxon>
        <taxon>Vitis</taxon>
    </lineage>
</organism>
<evidence type="ECO:0000313" key="3">
    <source>
        <dbReference type="EMBL" id="RVX17091.1"/>
    </source>
</evidence>
<dbReference type="AlphaFoldDB" id="A0A438K7C4"/>
<gene>
    <name evidence="3" type="ORF">CK203_003215</name>
</gene>
<name>A0A438K7C4_VITVI</name>
<dbReference type="Proteomes" id="UP000288805">
    <property type="component" value="Unassembled WGS sequence"/>
</dbReference>
<dbReference type="InterPro" id="IPR025558">
    <property type="entry name" value="DUF4283"/>
</dbReference>
<sequence>MSEASRGGRSWFAVESKSFELQVEVVGGKLKGCIWERCRGTTSWIRYGEVNLSRLLDGVEACCRDNGNRRWVLDWYCVIFPEGRGLLGGWNTLVGKLHGLGVVSLVRFLDLGVGRKRVARKEGSVGLVFSGLVGRLRVAFLGRGIFLFEFESLSEAKRVLARGKRRLKENVLHLTRWNLEVGCFWQSAGIKEAWVRVVGLPFHMWSRELEGKELPSSLEIVVGSSCFAIQLWWETHPCFVQVVPVSKNSMAEGSKGREVDGGKPFKVYSRKKVKT</sequence>
<accession>A0A438K7C4</accession>
<proteinExistence type="predicted"/>
<comment type="caution">
    <text evidence="3">The sequence shown here is derived from an EMBL/GenBank/DDBJ whole genome shotgun (WGS) entry which is preliminary data.</text>
</comment>
<dbReference type="EMBL" id="QGNW01000014">
    <property type="protein sequence ID" value="RVX17091.1"/>
    <property type="molecule type" value="Genomic_DNA"/>
</dbReference>
<reference evidence="3 4" key="1">
    <citation type="journal article" date="2018" name="PLoS Genet.">
        <title>Population sequencing reveals clonal diversity and ancestral inbreeding in the grapevine cultivar Chardonnay.</title>
        <authorList>
            <person name="Roach M.J."/>
            <person name="Johnson D.L."/>
            <person name="Bohlmann J."/>
            <person name="van Vuuren H.J."/>
            <person name="Jones S.J."/>
            <person name="Pretorius I.S."/>
            <person name="Schmidt S.A."/>
            <person name="Borneman A.R."/>
        </authorList>
    </citation>
    <scope>NUCLEOTIDE SEQUENCE [LARGE SCALE GENOMIC DNA]</scope>
    <source>
        <strain evidence="4">cv. Chardonnay</strain>
        <tissue evidence="3">Leaf</tissue>
    </source>
</reference>
<evidence type="ECO:0000256" key="1">
    <source>
        <dbReference type="SAM" id="MobiDB-lite"/>
    </source>
</evidence>
<evidence type="ECO:0000259" key="2">
    <source>
        <dbReference type="Pfam" id="PF14111"/>
    </source>
</evidence>
<dbReference type="Pfam" id="PF14111">
    <property type="entry name" value="DUF4283"/>
    <property type="match status" value="1"/>
</dbReference>
<evidence type="ECO:0000313" key="4">
    <source>
        <dbReference type="Proteomes" id="UP000288805"/>
    </source>
</evidence>
<feature type="compositionally biased region" description="Basic and acidic residues" evidence="1">
    <location>
        <begin position="254"/>
        <end position="263"/>
    </location>
</feature>
<dbReference type="PANTHER" id="PTHR34427:SF5">
    <property type="entry name" value="DUF4283 DOMAIN-CONTAINING PROTEIN"/>
    <property type="match status" value="1"/>
</dbReference>
<feature type="region of interest" description="Disordered" evidence="1">
    <location>
        <begin position="251"/>
        <end position="275"/>
    </location>
</feature>
<feature type="domain" description="DUF4283" evidence="2">
    <location>
        <begin position="131"/>
        <end position="183"/>
    </location>
</feature>
<dbReference type="PANTHER" id="PTHR34427">
    <property type="entry name" value="DUF4283 DOMAIN PROTEIN"/>
    <property type="match status" value="1"/>
</dbReference>
<protein>
    <recommendedName>
        <fullName evidence="2">DUF4283 domain-containing protein</fullName>
    </recommendedName>
</protein>